<evidence type="ECO:0000259" key="9">
    <source>
        <dbReference type="Pfam" id="PF24862"/>
    </source>
</evidence>
<dbReference type="Pfam" id="PF24861">
    <property type="entry name" value="SUS_N"/>
    <property type="match status" value="1"/>
</dbReference>
<evidence type="ECO:0000256" key="2">
    <source>
        <dbReference type="ARBA" id="ARBA00012540"/>
    </source>
</evidence>
<dbReference type="GO" id="GO:0005985">
    <property type="term" value="P:sucrose metabolic process"/>
    <property type="evidence" value="ECO:0007669"/>
    <property type="project" value="InterPro"/>
</dbReference>
<dbReference type="PANTHER" id="PTHR45839:SF7">
    <property type="entry name" value="SUCROSE SYNTHASE 1"/>
    <property type="match status" value="1"/>
</dbReference>
<dbReference type="EMBL" id="JADEWL010000021">
    <property type="protein sequence ID" value="MBE9212914.1"/>
    <property type="molecule type" value="Genomic_DNA"/>
</dbReference>
<proteinExistence type="inferred from homology"/>
<evidence type="ECO:0000313" key="11">
    <source>
        <dbReference type="Proteomes" id="UP000620559"/>
    </source>
</evidence>
<dbReference type="Pfam" id="PF00862">
    <property type="entry name" value="GT-B_Sucrose_synth"/>
    <property type="match status" value="1"/>
</dbReference>
<dbReference type="GO" id="GO:0016157">
    <property type="term" value="F:sucrose synthase activity"/>
    <property type="evidence" value="ECO:0007669"/>
    <property type="project" value="UniProtKB-EC"/>
</dbReference>
<dbReference type="InterPro" id="IPR056736">
    <property type="entry name" value="SUS_EPBD"/>
</dbReference>
<dbReference type="InterPro" id="IPR012820">
    <property type="entry name" value="Sucrose_synthase_pln/cyn"/>
</dbReference>
<dbReference type="InterPro" id="IPR000368">
    <property type="entry name" value="Sucrose_synth_GT-B1"/>
</dbReference>
<dbReference type="PANTHER" id="PTHR45839">
    <property type="match status" value="1"/>
</dbReference>
<name>A0A8J7F7E8_9CYAN</name>
<evidence type="ECO:0000256" key="4">
    <source>
        <dbReference type="ARBA" id="ARBA00022676"/>
    </source>
</evidence>
<dbReference type="AlphaFoldDB" id="A0A8J7F7E8"/>
<organism evidence="10 11">
    <name type="scientific">Plectonema cf. radiosum LEGE 06105</name>
    <dbReference type="NCBI Taxonomy" id="945769"/>
    <lineage>
        <taxon>Bacteria</taxon>
        <taxon>Bacillati</taxon>
        <taxon>Cyanobacteriota</taxon>
        <taxon>Cyanophyceae</taxon>
        <taxon>Oscillatoriophycideae</taxon>
        <taxon>Oscillatoriales</taxon>
        <taxon>Microcoleaceae</taxon>
        <taxon>Plectonema</taxon>
    </lineage>
</organism>
<dbReference type="EC" id="2.4.1.13" evidence="2"/>
<protein>
    <recommendedName>
        <fullName evidence="3">Sucrose synthase</fullName>
        <ecNumber evidence="2">2.4.1.13</ecNumber>
    </recommendedName>
</protein>
<feature type="domain" description="Sucrose synthase EPBD" evidence="9">
    <location>
        <begin position="150"/>
        <end position="237"/>
    </location>
</feature>
<gene>
    <name evidence="10" type="ORF">IQ247_09460</name>
</gene>
<keyword evidence="11" id="KW-1185">Reference proteome</keyword>
<dbReference type="RefSeq" id="WP_193919296.1">
    <property type="nucleotide sequence ID" value="NZ_JADEWL010000021.1"/>
</dbReference>
<comment type="caution">
    <text evidence="10">The sequence shown here is derived from an EMBL/GenBank/DDBJ whole genome shotgun (WGS) entry which is preliminary data.</text>
</comment>
<comment type="catalytic activity">
    <reaction evidence="6">
        <text>an NDP-alpha-D-glucose + D-fructose = a ribonucleoside 5'-diphosphate + sucrose + H(+)</text>
        <dbReference type="Rhea" id="RHEA:16241"/>
        <dbReference type="ChEBI" id="CHEBI:15378"/>
        <dbReference type="ChEBI" id="CHEBI:17992"/>
        <dbReference type="ChEBI" id="CHEBI:37721"/>
        <dbReference type="ChEBI" id="CHEBI:57930"/>
        <dbReference type="ChEBI" id="CHEBI:76533"/>
        <dbReference type="EC" id="2.4.1.13"/>
    </reaction>
</comment>
<evidence type="ECO:0000256" key="5">
    <source>
        <dbReference type="ARBA" id="ARBA00022679"/>
    </source>
</evidence>
<dbReference type="Proteomes" id="UP000620559">
    <property type="component" value="Unassembled WGS sequence"/>
</dbReference>
<dbReference type="InterPro" id="IPR056735">
    <property type="entry name" value="SUS_N"/>
</dbReference>
<sequence>MSNLIQNIIASHENINLREFTNLLRQSQKHYLLRDDILTIFYQYYSINGEDKNLSRNSNLSKLIYSTQEVILDKESLYFVIRCQIAAQEAYRLWSDMTVEAINSEELSNLRGKLGVSDSSQDGEVLEIDFQSFYDYSSSLSGSKKIGNRVDSLSRYLSSKLFDEHSSSWQETLFNFLRQHKYNGQQLLINERIKNKLQLSEKVKRVLDLLDKYPSHTSYENFRFELRSFGFEPGWGNTASRAQETLSLLEQLIDCADHQVLSNFLSRIPMGFKVLVTSEDVLGQTDTDKQAVYILDGVKELEKQIQENAKLGGLDVLGAIKPKIIVLTGLIPNGKGANCNQRLEKIDDTNNCWILRVPSHKSQLSTAKNEISRFDIYPYLESVTTDSEQELLAEFQRN</sequence>
<evidence type="ECO:0000259" key="7">
    <source>
        <dbReference type="Pfam" id="PF00862"/>
    </source>
</evidence>
<evidence type="ECO:0000313" key="10">
    <source>
        <dbReference type="EMBL" id="MBE9212914.1"/>
    </source>
</evidence>
<evidence type="ECO:0000259" key="8">
    <source>
        <dbReference type="Pfam" id="PF24861"/>
    </source>
</evidence>
<evidence type="ECO:0000256" key="6">
    <source>
        <dbReference type="ARBA" id="ARBA00049030"/>
    </source>
</evidence>
<dbReference type="Pfam" id="PF24862">
    <property type="entry name" value="SUS_EPBD"/>
    <property type="match status" value="1"/>
</dbReference>
<dbReference type="Gene3D" id="3.40.50.2000">
    <property type="entry name" value="Glycogen Phosphorylase B"/>
    <property type="match status" value="1"/>
</dbReference>
<feature type="domain" description="Sucrose synthase N-terminal" evidence="8">
    <location>
        <begin position="3"/>
        <end position="106"/>
    </location>
</feature>
<dbReference type="Gene3D" id="3.10.450.330">
    <property type="match status" value="1"/>
</dbReference>
<feature type="domain" description="Sucrose synthase first GT-B" evidence="7">
    <location>
        <begin position="260"/>
        <end position="397"/>
    </location>
</feature>
<keyword evidence="4" id="KW-0328">Glycosyltransferase</keyword>
<accession>A0A8J7F7E8</accession>
<evidence type="ECO:0000256" key="1">
    <source>
        <dbReference type="ARBA" id="ARBA00006530"/>
    </source>
</evidence>
<reference evidence="10" key="1">
    <citation type="submission" date="2020-10" db="EMBL/GenBank/DDBJ databases">
        <authorList>
            <person name="Castelo-Branco R."/>
            <person name="Eusebio N."/>
            <person name="Adriana R."/>
            <person name="Vieira A."/>
            <person name="Brugerolle De Fraissinette N."/>
            <person name="Rezende De Castro R."/>
            <person name="Schneider M.P."/>
            <person name="Vasconcelos V."/>
            <person name="Leao P.N."/>
        </authorList>
    </citation>
    <scope>NUCLEOTIDE SEQUENCE</scope>
    <source>
        <strain evidence="10">LEGE 06105</strain>
    </source>
</reference>
<keyword evidence="5" id="KW-0808">Transferase</keyword>
<comment type="similarity">
    <text evidence="1">Belongs to the glycosyltransferase 1 family.</text>
</comment>
<dbReference type="Gene3D" id="1.20.120.1230">
    <property type="match status" value="1"/>
</dbReference>
<evidence type="ECO:0000256" key="3">
    <source>
        <dbReference type="ARBA" id="ARBA00020955"/>
    </source>
</evidence>